<feature type="chain" id="PRO_5032480440" description="Nucleoside-diphosphate kinase" evidence="1">
    <location>
        <begin position="18"/>
        <end position="608"/>
    </location>
</feature>
<dbReference type="OrthoDB" id="2162449at2759"/>
<dbReference type="Gene3D" id="3.30.70.141">
    <property type="entry name" value="Nucleoside diphosphate kinase-like domain"/>
    <property type="match status" value="1"/>
</dbReference>
<name>A0A812TUL1_SYMPI</name>
<comment type="caution">
    <text evidence="2">The sequence shown here is derived from an EMBL/GenBank/DDBJ whole genome shotgun (WGS) entry which is preliminary data.</text>
</comment>
<evidence type="ECO:0000256" key="1">
    <source>
        <dbReference type="SAM" id="SignalP"/>
    </source>
</evidence>
<sequence length="608" mass="67089">MRFLISLAAPILLPVLGLEANGIGCEDLTNSQQGLSLLQHGSRKVASSINWKGEVNQLSLDRGVLLNPGNSPEWMESFESIDVNGRYCSICSMPHADRAPNNSYVQRSDCGNRSYWEHPENGNLPLSTFIKEATEEHNETNGWCELNFEKGCSDAVYNKDYLYFAKSVRWPNLPNIGYSMSSYDQHFCYYNGWLSAEIRALQHDYEGMTAKGKEICNSDHLIKLGSKGNMTLSDMMVRFTAAKPGTPGSRPSIDDAHFLAAWACAMGNPACDMAYCAYTFCEKEDGGLGIYSECPGWDPVNGMPVNSFVKPHAVTPSTNSLVRTELAKKGLKITSEGDLTSEVIDQKKLIDQHYYAIASKATILKPSELNVPKEKFQNQFGISWDDAMKQGLVFNAMDACKELNCSPDELNAAWGACKKAGKLAKFGGGFYCGRVEMSGRKPIFVFNGFFMSMRSNFTAPGKSIHYYTVEWDEKDLSWEDFRGKVLGPTDPAQAPKDSLRGKILADWKALGLKSEPNVGDNGVHASASPFEGMAERMNWLEMPCRKDSFCSALVRAGLSESTIKAWSVDPQVKLGEGKKGSLFDALEDLDVSSCLDKAKTLNAMQLHG</sequence>
<evidence type="ECO:0000313" key="3">
    <source>
        <dbReference type="Proteomes" id="UP000649617"/>
    </source>
</evidence>
<evidence type="ECO:0000313" key="2">
    <source>
        <dbReference type="EMBL" id="CAE7549696.1"/>
    </source>
</evidence>
<gene>
    <name evidence="2" type="ORF">SPIL2461_LOCUS14601</name>
</gene>
<dbReference type="InterPro" id="IPR036850">
    <property type="entry name" value="NDK-like_dom_sf"/>
</dbReference>
<keyword evidence="1" id="KW-0732">Signal</keyword>
<evidence type="ECO:0008006" key="4">
    <source>
        <dbReference type="Google" id="ProtNLM"/>
    </source>
</evidence>
<dbReference type="SUPFAM" id="SSF54919">
    <property type="entry name" value="Nucleoside diphosphate kinase, NDK"/>
    <property type="match status" value="1"/>
</dbReference>
<accession>A0A812TUL1</accession>
<dbReference type="EMBL" id="CAJNIZ010034002">
    <property type="protein sequence ID" value="CAE7549696.1"/>
    <property type="molecule type" value="Genomic_DNA"/>
</dbReference>
<dbReference type="Proteomes" id="UP000649617">
    <property type="component" value="Unassembled WGS sequence"/>
</dbReference>
<proteinExistence type="predicted"/>
<dbReference type="AlphaFoldDB" id="A0A812TUL1"/>
<protein>
    <recommendedName>
        <fullName evidence="4">Nucleoside-diphosphate kinase</fullName>
    </recommendedName>
</protein>
<organism evidence="2 3">
    <name type="scientific">Symbiodinium pilosum</name>
    <name type="common">Dinoflagellate</name>
    <dbReference type="NCBI Taxonomy" id="2952"/>
    <lineage>
        <taxon>Eukaryota</taxon>
        <taxon>Sar</taxon>
        <taxon>Alveolata</taxon>
        <taxon>Dinophyceae</taxon>
        <taxon>Suessiales</taxon>
        <taxon>Symbiodiniaceae</taxon>
        <taxon>Symbiodinium</taxon>
    </lineage>
</organism>
<feature type="signal peptide" evidence="1">
    <location>
        <begin position="1"/>
        <end position="17"/>
    </location>
</feature>
<reference evidence="2" key="1">
    <citation type="submission" date="2021-02" db="EMBL/GenBank/DDBJ databases">
        <authorList>
            <person name="Dougan E. K."/>
            <person name="Rhodes N."/>
            <person name="Thang M."/>
            <person name="Chan C."/>
        </authorList>
    </citation>
    <scope>NUCLEOTIDE SEQUENCE</scope>
</reference>
<keyword evidence="3" id="KW-1185">Reference proteome</keyword>